<organism evidence="3 4">
    <name type="scientific">Tuber borchii</name>
    <name type="common">White truffle</name>
    <dbReference type="NCBI Taxonomy" id="42251"/>
    <lineage>
        <taxon>Eukaryota</taxon>
        <taxon>Fungi</taxon>
        <taxon>Dikarya</taxon>
        <taxon>Ascomycota</taxon>
        <taxon>Pezizomycotina</taxon>
        <taxon>Pezizomycetes</taxon>
        <taxon>Pezizales</taxon>
        <taxon>Tuberaceae</taxon>
        <taxon>Tuber</taxon>
    </lineage>
</organism>
<evidence type="ECO:0000313" key="3">
    <source>
        <dbReference type="EMBL" id="PUU82873.1"/>
    </source>
</evidence>
<keyword evidence="2" id="KW-0732">Signal</keyword>
<protein>
    <recommendedName>
        <fullName evidence="5">Secreted protein</fullName>
    </recommendedName>
</protein>
<comment type="caution">
    <text evidence="3">The sequence shown here is derived from an EMBL/GenBank/DDBJ whole genome shotgun (WGS) entry which is preliminary data.</text>
</comment>
<dbReference type="EMBL" id="NESQ01000020">
    <property type="protein sequence ID" value="PUU82873.1"/>
    <property type="molecule type" value="Genomic_DNA"/>
</dbReference>
<name>A0A2T7A550_TUBBO</name>
<dbReference type="Proteomes" id="UP000244722">
    <property type="component" value="Unassembled WGS sequence"/>
</dbReference>
<evidence type="ECO:0000256" key="1">
    <source>
        <dbReference type="SAM" id="MobiDB-lite"/>
    </source>
</evidence>
<feature type="compositionally biased region" description="Basic residues" evidence="1">
    <location>
        <begin position="100"/>
        <end position="109"/>
    </location>
</feature>
<reference evidence="3 4" key="1">
    <citation type="submission" date="2017-04" db="EMBL/GenBank/DDBJ databases">
        <title>Draft genome sequence of Tuber borchii Vittad., a whitish edible truffle.</title>
        <authorList>
            <consortium name="DOE Joint Genome Institute"/>
            <person name="Murat C."/>
            <person name="Kuo A."/>
            <person name="Barry K.W."/>
            <person name="Clum A."/>
            <person name="Dockter R.B."/>
            <person name="Fauchery L."/>
            <person name="Iotti M."/>
            <person name="Kohler A."/>
            <person name="Labutti K."/>
            <person name="Lindquist E.A."/>
            <person name="Lipzen A."/>
            <person name="Ohm R.A."/>
            <person name="Wang M."/>
            <person name="Grigoriev I.V."/>
            <person name="Zambonelli A."/>
            <person name="Martin F.M."/>
        </authorList>
    </citation>
    <scope>NUCLEOTIDE SEQUENCE [LARGE SCALE GENOMIC DNA]</scope>
    <source>
        <strain evidence="3 4">Tbo3840</strain>
    </source>
</reference>
<evidence type="ECO:0000256" key="2">
    <source>
        <dbReference type="SAM" id="SignalP"/>
    </source>
</evidence>
<keyword evidence="4" id="KW-1185">Reference proteome</keyword>
<dbReference type="OrthoDB" id="5296287at2759"/>
<dbReference type="AlphaFoldDB" id="A0A2T7A550"/>
<gene>
    <name evidence="3" type="ORF">B9Z19DRAFT_279708</name>
</gene>
<evidence type="ECO:0008006" key="5">
    <source>
        <dbReference type="Google" id="ProtNLM"/>
    </source>
</evidence>
<evidence type="ECO:0000313" key="4">
    <source>
        <dbReference type="Proteomes" id="UP000244722"/>
    </source>
</evidence>
<feature type="signal peptide" evidence="2">
    <location>
        <begin position="1"/>
        <end position="17"/>
    </location>
</feature>
<feature type="chain" id="PRO_5015732038" description="Secreted protein" evidence="2">
    <location>
        <begin position="18"/>
        <end position="115"/>
    </location>
</feature>
<accession>A0A2T7A550</accession>
<sequence length="115" mass="12659">MKIPSWCVLHCLVVAEATLLLETVYQRASNVDGGIIDDMCQVVKWLHEISGNDMASMRTHEQLSKLLGWVLLIVGRDVGDLGVRKNKGGGLGKEEERAVGGRHRIQHSRAKADEG</sequence>
<feature type="region of interest" description="Disordered" evidence="1">
    <location>
        <begin position="85"/>
        <end position="115"/>
    </location>
</feature>
<proteinExistence type="predicted"/>